<dbReference type="AlphaFoldDB" id="A0A5B2ZB69"/>
<reference evidence="1 2" key="2">
    <citation type="submission" date="2019-09" db="EMBL/GenBank/DDBJ databases">
        <authorList>
            <person name="Mazur A."/>
        </authorList>
    </citation>
    <scope>NUCLEOTIDE SEQUENCE [LARGE SCALE GENOMIC DNA]</scope>
    <source>
        <strain evidence="1 2">3729k</strain>
    </source>
</reference>
<comment type="caution">
    <text evidence="1">The sequence shown here is derived from an EMBL/GenBank/DDBJ whole genome shotgun (WGS) entry which is preliminary data.</text>
</comment>
<proteinExistence type="predicted"/>
<evidence type="ECO:0000313" key="2">
    <source>
        <dbReference type="Proteomes" id="UP000322165"/>
    </source>
</evidence>
<protein>
    <recommendedName>
        <fullName evidence="3">Sulfotransferase family protein</fullName>
    </recommendedName>
</protein>
<sequence>MTFKLIWPTRSRTGSQFVVKLTRSLFGSMLGKVALINGARRDTTQDENTIGVFAEMLAQGRGTEYVQANGIAAMKYEDPGKDDFVLDLLEAYPEAKAVTSYRKIEDVIISHHSIRHWGHREADVIYQFSASLHLYRRLFERGRLYMVNVDDPAGFDLELFARFIGAPVTRAAREIVTGWEPVNTLSYQQEKHDGGQHGRHLPPRIERLREIHPWIEGIEREYLAMCNRVGG</sequence>
<reference evidence="1 2" key="1">
    <citation type="submission" date="2019-09" db="EMBL/GenBank/DDBJ databases">
        <title>Arenimonas chukotkensis sp. nov., a bacterium isolated from Chukotka hot spring, Arctic region, Russia.</title>
        <authorList>
            <person name="Zayulina K.S."/>
            <person name="Prokofeva M.I."/>
            <person name="Elcheninov A.G."/>
            <person name="Novikov A."/>
            <person name="Kochetkova T.V."/>
            <person name="Kublanov I.V."/>
        </authorList>
    </citation>
    <scope>NUCLEOTIDE SEQUENCE [LARGE SCALE GENOMIC DNA]</scope>
    <source>
        <strain evidence="1 2">3729k</strain>
    </source>
</reference>
<organism evidence="1 2">
    <name type="scientific">Arenimonas fontis</name>
    <dbReference type="NCBI Taxonomy" id="2608255"/>
    <lineage>
        <taxon>Bacteria</taxon>
        <taxon>Pseudomonadati</taxon>
        <taxon>Pseudomonadota</taxon>
        <taxon>Gammaproteobacteria</taxon>
        <taxon>Lysobacterales</taxon>
        <taxon>Lysobacteraceae</taxon>
        <taxon>Arenimonas</taxon>
    </lineage>
</organism>
<dbReference type="Proteomes" id="UP000322165">
    <property type="component" value="Unassembled WGS sequence"/>
</dbReference>
<dbReference type="InterPro" id="IPR027417">
    <property type="entry name" value="P-loop_NTPase"/>
</dbReference>
<dbReference type="RefSeq" id="WP_149860193.1">
    <property type="nucleotide sequence ID" value="NZ_VUOD01000003.1"/>
</dbReference>
<dbReference type="SUPFAM" id="SSF52540">
    <property type="entry name" value="P-loop containing nucleoside triphosphate hydrolases"/>
    <property type="match status" value="1"/>
</dbReference>
<accession>A0A5B2ZB69</accession>
<name>A0A5B2ZB69_9GAMM</name>
<gene>
    <name evidence="1" type="ORF">F0415_05475</name>
</gene>
<evidence type="ECO:0000313" key="1">
    <source>
        <dbReference type="EMBL" id="KAA2285366.1"/>
    </source>
</evidence>
<evidence type="ECO:0008006" key="3">
    <source>
        <dbReference type="Google" id="ProtNLM"/>
    </source>
</evidence>
<keyword evidence="2" id="KW-1185">Reference proteome</keyword>
<dbReference type="EMBL" id="VUOD01000003">
    <property type="protein sequence ID" value="KAA2285366.1"/>
    <property type="molecule type" value="Genomic_DNA"/>
</dbReference>